<dbReference type="RefSeq" id="WP_146458155.1">
    <property type="nucleotide sequence ID" value="NZ_SJPW01000003.1"/>
</dbReference>
<accession>A0A5C6FB44</accession>
<name>A0A5C6FB44_9BACT</name>
<reference evidence="1 2" key="1">
    <citation type="submission" date="2019-02" db="EMBL/GenBank/DDBJ databases">
        <title>Deep-cultivation of Planctomycetes and their phenomic and genomic characterization uncovers novel biology.</title>
        <authorList>
            <person name="Wiegand S."/>
            <person name="Jogler M."/>
            <person name="Boedeker C."/>
            <person name="Pinto D."/>
            <person name="Vollmers J."/>
            <person name="Rivas-Marin E."/>
            <person name="Kohn T."/>
            <person name="Peeters S.H."/>
            <person name="Heuer A."/>
            <person name="Rast P."/>
            <person name="Oberbeckmann S."/>
            <person name="Bunk B."/>
            <person name="Jeske O."/>
            <person name="Meyerdierks A."/>
            <person name="Storesund J.E."/>
            <person name="Kallscheuer N."/>
            <person name="Luecker S."/>
            <person name="Lage O.M."/>
            <person name="Pohl T."/>
            <person name="Merkel B.J."/>
            <person name="Hornburger P."/>
            <person name="Mueller R.-W."/>
            <person name="Bruemmer F."/>
            <person name="Labrenz M."/>
            <person name="Spormann A.M."/>
            <person name="Op Den Camp H."/>
            <person name="Overmann J."/>
            <person name="Amann R."/>
            <person name="Jetten M.S.M."/>
            <person name="Mascher T."/>
            <person name="Medema M.H."/>
            <person name="Devos D.P."/>
            <person name="Kaster A.-K."/>
            <person name="Ovreas L."/>
            <person name="Rohde M."/>
            <person name="Galperin M.Y."/>
            <person name="Jogler C."/>
        </authorList>
    </citation>
    <scope>NUCLEOTIDE SEQUENCE [LARGE SCALE GENOMIC DNA]</scope>
    <source>
        <strain evidence="1 2">Poly51</strain>
    </source>
</reference>
<comment type="caution">
    <text evidence="1">The sequence shown here is derived from an EMBL/GenBank/DDBJ whole genome shotgun (WGS) entry which is preliminary data.</text>
</comment>
<dbReference type="AlphaFoldDB" id="A0A5C6FB44"/>
<keyword evidence="2" id="KW-1185">Reference proteome</keyword>
<evidence type="ECO:0000313" key="2">
    <source>
        <dbReference type="Proteomes" id="UP000318288"/>
    </source>
</evidence>
<proteinExistence type="predicted"/>
<sequence precursor="true">MHLNARFNMPIWIALIGGIGICLTGCNPPPSPTLTASGTVVVRGKPLSGAVITLEPMRETKGPNASVPIFDGRFEVPADAGLHGGMYRVRIAMIPAEIRKAIPADQAKSMPPDDAMIDPAFDASSQLTCELKPDHANALAFAVEFLSSDQNHSPNQTHSSSL</sequence>
<dbReference type="Proteomes" id="UP000318288">
    <property type="component" value="Unassembled WGS sequence"/>
</dbReference>
<dbReference type="EMBL" id="SJPW01000003">
    <property type="protein sequence ID" value="TWU56811.1"/>
    <property type="molecule type" value="Genomic_DNA"/>
</dbReference>
<evidence type="ECO:0000313" key="1">
    <source>
        <dbReference type="EMBL" id="TWU56811.1"/>
    </source>
</evidence>
<evidence type="ECO:0008006" key="3">
    <source>
        <dbReference type="Google" id="ProtNLM"/>
    </source>
</evidence>
<protein>
    <recommendedName>
        <fullName evidence="3">Carboxypeptidase regulatory-like domain-containing protein</fullName>
    </recommendedName>
</protein>
<organism evidence="1 2">
    <name type="scientific">Rubripirellula tenax</name>
    <dbReference type="NCBI Taxonomy" id="2528015"/>
    <lineage>
        <taxon>Bacteria</taxon>
        <taxon>Pseudomonadati</taxon>
        <taxon>Planctomycetota</taxon>
        <taxon>Planctomycetia</taxon>
        <taxon>Pirellulales</taxon>
        <taxon>Pirellulaceae</taxon>
        <taxon>Rubripirellula</taxon>
    </lineage>
</organism>
<gene>
    <name evidence="1" type="ORF">Poly51_27280</name>
</gene>
<dbReference type="OrthoDB" id="270810at2"/>